<comment type="similarity">
    <text evidence="1">Belongs to the LysR transcriptional regulatory family.</text>
</comment>
<dbReference type="PROSITE" id="PS50931">
    <property type="entry name" value="HTH_LYSR"/>
    <property type="match status" value="1"/>
</dbReference>
<feature type="compositionally biased region" description="Basic residues" evidence="2">
    <location>
        <begin position="292"/>
        <end position="301"/>
    </location>
</feature>
<dbReference type="Gene3D" id="1.10.10.10">
    <property type="entry name" value="Winged helix-like DNA-binding domain superfamily/Winged helix DNA-binding domain"/>
    <property type="match status" value="1"/>
</dbReference>
<evidence type="ECO:0000256" key="1">
    <source>
        <dbReference type="ARBA" id="ARBA00009437"/>
    </source>
</evidence>
<proteinExistence type="inferred from homology"/>
<dbReference type="EMBL" id="CP064931">
    <property type="protein sequence ID" value="QPK07375.1"/>
    <property type="molecule type" value="Genomic_DNA"/>
</dbReference>
<accession>A0A192T811</accession>
<keyword evidence="6" id="KW-1185">Reference proteome</keyword>
<dbReference type="PANTHER" id="PTHR30537:SF3">
    <property type="entry name" value="TRANSCRIPTIONAL REGULATORY PROTEIN"/>
    <property type="match status" value="1"/>
</dbReference>
<evidence type="ECO:0000313" key="5">
    <source>
        <dbReference type="EMBL" id="QPK07375.1"/>
    </source>
</evidence>
<dbReference type="Proteomes" id="UP000540266">
    <property type="component" value="Chromosome"/>
</dbReference>
<dbReference type="InterPro" id="IPR036390">
    <property type="entry name" value="WH_DNA-bd_sf"/>
</dbReference>
<dbReference type="AlphaFoldDB" id="A0A192T811"/>
<protein>
    <submittedName>
        <fullName evidence="4 5">LysR family transcriptional regulator</fullName>
    </submittedName>
</protein>
<feature type="domain" description="HTH lysR-type" evidence="3">
    <location>
        <begin position="1"/>
        <end position="61"/>
    </location>
</feature>
<organism evidence="5 7">
    <name type="scientific">Rhizobium phaseoli</name>
    <dbReference type="NCBI Taxonomy" id="396"/>
    <lineage>
        <taxon>Bacteria</taxon>
        <taxon>Pseudomonadati</taxon>
        <taxon>Pseudomonadota</taxon>
        <taxon>Alphaproteobacteria</taxon>
        <taxon>Hyphomicrobiales</taxon>
        <taxon>Rhizobiaceae</taxon>
        <taxon>Rhizobium/Agrobacterium group</taxon>
        <taxon>Rhizobium</taxon>
    </lineage>
</organism>
<dbReference type="InterPro" id="IPR058163">
    <property type="entry name" value="LysR-type_TF_proteobact-type"/>
</dbReference>
<evidence type="ECO:0000259" key="3">
    <source>
        <dbReference type="PROSITE" id="PS50931"/>
    </source>
</evidence>
<dbReference type="SUPFAM" id="SSF46785">
    <property type="entry name" value="Winged helix' DNA-binding domain"/>
    <property type="match status" value="1"/>
</dbReference>
<evidence type="ECO:0000256" key="2">
    <source>
        <dbReference type="SAM" id="MobiDB-lite"/>
    </source>
</evidence>
<dbReference type="PANTHER" id="PTHR30537">
    <property type="entry name" value="HTH-TYPE TRANSCRIPTIONAL REGULATOR"/>
    <property type="match status" value="1"/>
</dbReference>
<dbReference type="GeneID" id="45956762"/>
<sequence>MKDASWDDLQLFFHVATGGGLSAAAARTGLSAPTIGRRMLALERVTGRSLFSRGPTGYLLARDGQELLDRVRLMQDAAQAISDWRGEVLMLPIVSTAADSWTLRFIADHLAGVWTPSDSFRMCYKSCDASVDFTYREAHIAIRHSRPDSGNVAIRRSVKVAHAAYQAADFAQSNCNWISLGTDIATTPADKWTFEQPDYWITGWTNTPHMLFYLIRGGAGRGVLPCFIGDQERRLVRAGPVIDDLTYEMWIVAHDDERQRPEVRTVINRLAALFADHEDLLAGQGPPGEVSRKHRPASPRS</sequence>
<dbReference type="InterPro" id="IPR000847">
    <property type="entry name" value="LysR_HTH_N"/>
</dbReference>
<evidence type="ECO:0000313" key="7">
    <source>
        <dbReference type="Proteomes" id="UP000540266"/>
    </source>
</evidence>
<name>A0A192T811_9HYPH</name>
<reference evidence="4 6" key="1">
    <citation type="submission" date="2015-11" db="EMBL/GenBank/DDBJ databases">
        <title>The limits of bacterial species coexistence and the symbiotic plasmid transference in sympatric Rhizobium populations.</title>
        <authorList>
            <person name="Perez-Carrascal O.M."/>
            <person name="VanInsberghe D."/>
            <person name="Juarez S."/>
            <person name="Polz M.F."/>
            <person name="Vinuesa P."/>
            <person name="Gonzalez V."/>
        </authorList>
    </citation>
    <scope>NUCLEOTIDE SEQUENCE [LARGE SCALE GENOMIC DNA]</scope>
    <source>
        <strain evidence="4 6">N771</strain>
    </source>
</reference>
<gene>
    <name evidence="4" type="ORF">AMC81_CH01356</name>
    <name evidence="5" type="ORF">HER27_012815</name>
</gene>
<dbReference type="RefSeq" id="WP_012483244.1">
    <property type="nucleotide sequence ID" value="NZ_CP013522.1"/>
</dbReference>
<dbReference type="GO" id="GO:0043565">
    <property type="term" value="F:sequence-specific DNA binding"/>
    <property type="evidence" value="ECO:0007669"/>
    <property type="project" value="TreeGrafter"/>
</dbReference>
<dbReference type="SUPFAM" id="SSF53850">
    <property type="entry name" value="Periplasmic binding protein-like II"/>
    <property type="match status" value="1"/>
</dbReference>
<evidence type="ECO:0000313" key="6">
    <source>
        <dbReference type="Proteomes" id="UP000078551"/>
    </source>
</evidence>
<dbReference type="Pfam" id="PF00126">
    <property type="entry name" value="HTH_1"/>
    <property type="match status" value="1"/>
</dbReference>
<dbReference type="EMBL" id="CP013568">
    <property type="protein sequence ID" value="ANL84163.1"/>
    <property type="molecule type" value="Genomic_DNA"/>
</dbReference>
<dbReference type="GO" id="GO:0003700">
    <property type="term" value="F:DNA-binding transcription factor activity"/>
    <property type="evidence" value="ECO:0007669"/>
    <property type="project" value="InterPro"/>
</dbReference>
<evidence type="ECO:0000313" key="4">
    <source>
        <dbReference type="EMBL" id="ANL84163.1"/>
    </source>
</evidence>
<reference evidence="5 7" key="2">
    <citation type="submission" date="2020-11" db="EMBL/GenBank/DDBJ databases">
        <title>Indigenous Rhizobia Nodulating Common beans in Western Kenya.</title>
        <authorList>
            <person name="Wekesa C.S."/>
            <person name="Oelmueller R."/>
            <person name="Furch A.C."/>
        </authorList>
    </citation>
    <scope>NUCLEOTIDE SEQUENCE [LARGE SCALE GENOMIC DNA]</scope>
    <source>
        <strain evidence="7">BS3</strain>
        <strain evidence="5">S3</strain>
    </source>
</reference>
<dbReference type="InterPro" id="IPR036388">
    <property type="entry name" value="WH-like_DNA-bd_sf"/>
</dbReference>
<dbReference type="GO" id="GO:0006351">
    <property type="term" value="P:DNA-templated transcription"/>
    <property type="evidence" value="ECO:0007669"/>
    <property type="project" value="TreeGrafter"/>
</dbReference>
<dbReference type="Proteomes" id="UP000078551">
    <property type="component" value="Chromosome"/>
</dbReference>
<feature type="region of interest" description="Disordered" evidence="2">
    <location>
        <begin position="280"/>
        <end position="301"/>
    </location>
</feature>